<keyword evidence="5" id="KW-0812">Transmembrane</keyword>
<keyword evidence="2" id="KW-0645">Protease</keyword>
<dbReference type="InterPro" id="IPR004635">
    <property type="entry name" value="Pept_S49_SppA"/>
</dbReference>
<evidence type="ECO:0000256" key="5">
    <source>
        <dbReference type="SAM" id="Phobius"/>
    </source>
</evidence>
<comment type="caution">
    <text evidence="7">The sequence shown here is derived from an EMBL/GenBank/DDBJ whole genome shotgun (WGS) entry which is preliminary data.</text>
</comment>
<evidence type="ECO:0000313" key="7">
    <source>
        <dbReference type="EMBL" id="MBU3878735.1"/>
    </source>
</evidence>
<feature type="domain" description="Peptidase S49" evidence="6">
    <location>
        <begin position="132"/>
        <end position="275"/>
    </location>
</feature>
<dbReference type="Pfam" id="PF01343">
    <property type="entry name" value="Peptidase_S49"/>
    <property type="match status" value="1"/>
</dbReference>
<keyword evidence="3" id="KW-0378">Hydrolase</keyword>
<dbReference type="InterPro" id="IPR029045">
    <property type="entry name" value="ClpP/crotonase-like_dom_sf"/>
</dbReference>
<dbReference type="CDD" id="cd07023">
    <property type="entry name" value="S49_Sppa_N_C"/>
    <property type="match status" value="1"/>
</dbReference>
<reference evidence="7 8" key="1">
    <citation type="submission" date="2021-06" db="EMBL/GenBank/DDBJ databases">
        <title>Faecalicatena sp. nov. isolated from porcine feces.</title>
        <authorList>
            <person name="Oh B.S."/>
            <person name="Lee J.H."/>
        </authorList>
    </citation>
    <scope>NUCLEOTIDE SEQUENCE [LARGE SCALE GENOMIC DNA]</scope>
    <source>
        <strain evidence="7 8">AGMB00832</strain>
    </source>
</reference>
<feature type="transmembrane region" description="Helical" evidence="5">
    <location>
        <begin position="6"/>
        <end position="25"/>
    </location>
</feature>
<keyword evidence="4" id="KW-0720">Serine protease</keyword>
<keyword evidence="5" id="KW-0472">Membrane</keyword>
<proteinExistence type="inferred from homology"/>
<dbReference type="SUPFAM" id="SSF52096">
    <property type="entry name" value="ClpP/crotonase"/>
    <property type="match status" value="1"/>
</dbReference>
<dbReference type="PANTHER" id="PTHR42987">
    <property type="entry name" value="PEPTIDASE S49"/>
    <property type="match status" value="1"/>
</dbReference>
<dbReference type="NCBIfam" id="TIGR00706">
    <property type="entry name" value="SppA_dom"/>
    <property type="match status" value="1"/>
</dbReference>
<evidence type="ECO:0000259" key="6">
    <source>
        <dbReference type="Pfam" id="PF01343"/>
    </source>
</evidence>
<sequence length="328" mass="36175">MNKKQIGGLVIAVGLFIITGITSVFTNTIAKRNAADTADAVEKMLIGGVTFDAPKSDYIAVVSVQGTIQPQTETSLFETATGYQHSTTLDYIDRLMYDDYNQGVLLYVDSPGGTVYEADELYLKLMEYKEVTGRPIWGYMSHYAASGGYYVCAAADQIYANRNTVTGSIGVIMSGYDMTGLYEKLGIKYVSITSGPNKDSSKMTEEQIAIYQSQVDEAFEQFVQVVQDGRQMSDAEVKKLADGRTYTANQALENGLIDVVASYEDMSYDMSEALGVYNFYEPKSTESILSSLFSEVKKNLPKSEAQVLTEVAKEKENGGLMYYAEQLR</sequence>
<dbReference type="PANTHER" id="PTHR42987:SF7">
    <property type="entry name" value="SIGNAL PEPTIDE PEPTIDASE SPPA-RELATED"/>
    <property type="match status" value="1"/>
</dbReference>
<keyword evidence="5" id="KW-1133">Transmembrane helix</keyword>
<dbReference type="Proteomes" id="UP000723714">
    <property type="component" value="Unassembled WGS sequence"/>
</dbReference>
<dbReference type="RefSeq" id="WP_168866540.1">
    <property type="nucleotide sequence ID" value="NZ_JABACJ020000045.1"/>
</dbReference>
<dbReference type="InterPro" id="IPR002142">
    <property type="entry name" value="Peptidase_S49"/>
</dbReference>
<protein>
    <submittedName>
        <fullName evidence="7">Signal peptide peptidase SppA</fullName>
    </submittedName>
</protein>
<name>A0ABS6DAS4_9FIRM</name>
<evidence type="ECO:0000256" key="2">
    <source>
        <dbReference type="ARBA" id="ARBA00022670"/>
    </source>
</evidence>
<organism evidence="7 8">
    <name type="scientific">Faecalicatena faecalis</name>
    <dbReference type="NCBI Taxonomy" id="2726362"/>
    <lineage>
        <taxon>Bacteria</taxon>
        <taxon>Bacillati</taxon>
        <taxon>Bacillota</taxon>
        <taxon>Clostridia</taxon>
        <taxon>Lachnospirales</taxon>
        <taxon>Lachnospiraceae</taxon>
        <taxon>Faecalicatena</taxon>
    </lineage>
</organism>
<dbReference type="Gene3D" id="3.90.226.10">
    <property type="entry name" value="2-enoyl-CoA Hydratase, Chain A, domain 1"/>
    <property type="match status" value="2"/>
</dbReference>
<evidence type="ECO:0000256" key="4">
    <source>
        <dbReference type="ARBA" id="ARBA00022825"/>
    </source>
</evidence>
<accession>A0ABS6DAS4</accession>
<evidence type="ECO:0000256" key="1">
    <source>
        <dbReference type="ARBA" id="ARBA00008683"/>
    </source>
</evidence>
<keyword evidence="8" id="KW-1185">Reference proteome</keyword>
<evidence type="ECO:0000256" key="3">
    <source>
        <dbReference type="ARBA" id="ARBA00022801"/>
    </source>
</evidence>
<dbReference type="InterPro" id="IPR047272">
    <property type="entry name" value="S49_SppA_C"/>
</dbReference>
<dbReference type="EMBL" id="JABACJ020000045">
    <property type="protein sequence ID" value="MBU3878735.1"/>
    <property type="molecule type" value="Genomic_DNA"/>
</dbReference>
<evidence type="ECO:0000313" key="8">
    <source>
        <dbReference type="Proteomes" id="UP000723714"/>
    </source>
</evidence>
<gene>
    <name evidence="7" type="primary">sppA</name>
    <name evidence="7" type="ORF">HGO97_023340</name>
</gene>
<comment type="similarity">
    <text evidence="1">Belongs to the peptidase S49 family.</text>
</comment>